<evidence type="ECO:0000256" key="8">
    <source>
        <dbReference type="PROSITE-ProRule" id="PRU01240"/>
    </source>
</evidence>
<evidence type="ECO:0000313" key="15">
    <source>
        <dbReference type="Proteomes" id="UP001604277"/>
    </source>
</evidence>
<evidence type="ECO:0000256" key="9">
    <source>
        <dbReference type="SAM" id="Phobius"/>
    </source>
</evidence>
<dbReference type="FunFam" id="3.50.30.30:FF:000005">
    <property type="entry name" value="subtilisin-like protease SBT1.5"/>
    <property type="match status" value="1"/>
</dbReference>
<dbReference type="SUPFAM" id="SSF52743">
    <property type="entry name" value="Subtilisin-like"/>
    <property type="match status" value="1"/>
</dbReference>
<keyword evidence="9" id="KW-0812">Transmembrane</keyword>
<feature type="active site" description="Charge relay system" evidence="7 8">
    <location>
        <position position="172"/>
    </location>
</feature>
<dbReference type="Gene3D" id="3.50.30.30">
    <property type="match status" value="1"/>
</dbReference>
<evidence type="ECO:0000256" key="3">
    <source>
        <dbReference type="ARBA" id="ARBA00022729"/>
    </source>
</evidence>
<dbReference type="InterPro" id="IPR000209">
    <property type="entry name" value="Peptidase_S8/S53_dom"/>
</dbReference>
<feature type="domain" description="Subtilisin-like protease fibronectin type-III" evidence="13">
    <location>
        <begin position="691"/>
        <end position="785"/>
    </location>
</feature>
<dbReference type="Gene3D" id="3.40.50.200">
    <property type="entry name" value="Peptidase S8/S53 domain"/>
    <property type="match status" value="1"/>
</dbReference>
<dbReference type="PANTHER" id="PTHR10795">
    <property type="entry name" value="PROPROTEIN CONVERTASE SUBTILISIN/KEXIN"/>
    <property type="match status" value="1"/>
</dbReference>
<feature type="domain" description="Peptidase S8/S53" evidence="10">
    <location>
        <begin position="163"/>
        <end position="619"/>
    </location>
</feature>
<evidence type="ECO:0000259" key="12">
    <source>
        <dbReference type="Pfam" id="PF05922"/>
    </source>
</evidence>
<feature type="domain" description="Inhibitor I9" evidence="12">
    <location>
        <begin position="50"/>
        <end position="135"/>
    </location>
</feature>
<dbReference type="Pfam" id="PF00082">
    <property type="entry name" value="Peptidase_S8"/>
    <property type="match status" value="1"/>
</dbReference>
<keyword evidence="4 8" id="KW-0378">Hydrolase</keyword>
<comment type="similarity">
    <text evidence="1 8">Belongs to the peptidase S8 family.</text>
</comment>
<dbReference type="InterPro" id="IPR023828">
    <property type="entry name" value="Peptidase_S8_Ser-AS"/>
</dbReference>
<evidence type="ECO:0000259" key="13">
    <source>
        <dbReference type="Pfam" id="PF17766"/>
    </source>
</evidence>
<dbReference type="GO" id="GO:0006508">
    <property type="term" value="P:proteolysis"/>
    <property type="evidence" value="ECO:0007669"/>
    <property type="project" value="UniProtKB-KW"/>
</dbReference>
<feature type="active site" description="Charge relay system" evidence="7 8">
    <location>
        <position position="579"/>
    </location>
</feature>
<evidence type="ECO:0000259" key="11">
    <source>
        <dbReference type="Pfam" id="PF02225"/>
    </source>
</evidence>
<organism evidence="14 15">
    <name type="scientific">Forsythia ovata</name>
    <dbReference type="NCBI Taxonomy" id="205694"/>
    <lineage>
        <taxon>Eukaryota</taxon>
        <taxon>Viridiplantae</taxon>
        <taxon>Streptophyta</taxon>
        <taxon>Embryophyta</taxon>
        <taxon>Tracheophyta</taxon>
        <taxon>Spermatophyta</taxon>
        <taxon>Magnoliopsida</taxon>
        <taxon>eudicotyledons</taxon>
        <taxon>Gunneridae</taxon>
        <taxon>Pentapetalae</taxon>
        <taxon>asterids</taxon>
        <taxon>lamiids</taxon>
        <taxon>Lamiales</taxon>
        <taxon>Oleaceae</taxon>
        <taxon>Forsythieae</taxon>
        <taxon>Forsythia</taxon>
    </lineage>
</organism>
<evidence type="ECO:0000259" key="10">
    <source>
        <dbReference type="Pfam" id="PF00082"/>
    </source>
</evidence>
<dbReference type="InterPro" id="IPR046450">
    <property type="entry name" value="PA_dom_sf"/>
</dbReference>
<accession>A0ABD1R688</accession>
<gene>
    <name evidence="14" type="ORF">Fot_45342</name>
</gene>
<dbReference type="InterPro" id="IPR010259">
    <property type="entry name" value="S8pro/Inhibitor_I9"/>
</dbReference>
<dbReference type="InterPro" id="IPR045051">
    <property type="entry name" value="SBT"/>
</dbReference>
<keyword evidence="9" id="KW-0472">Membrane</keyword>
<dbReference type="PROSITE" id="PS00138">
    <property type="entry name" value="SUBTILASE_SER"/>
    <property type="match status" value="1"/>
</dbReference>
<dbReference type="PRINTS" id="PR00723">
    <property type="entry name" value="SUBTILISIN"/>
</dbReference>
<keyword evidence="3" id="KW-0732">Signal</keyword>
<protein>
    <submittedName>
        <fullName evidence="14">Subtilisin-like protease SBT5.4</fullName>
    </submittedName>
</protein>
<sequence length="789" mass="84548">MEMVTAKKMVMIGGGSISSGGCGSRRRRWKVEVVGVLIVVASMGLWPVMSYIVYLGGHSHGSELTSADLLRVNEFHHEFLGSFLGSKEKAKDAIFYSYRRHINGFAAVLEEEDASEIAKHPDVVSVFLDQGRELHTTHSWDFLMLERNGNIHPSSLWKKARFGEDTIIANLDTGVWPESKSFNDKGFGPIPSKWKGICQLNGTAGAPCNRKLIGARYFNKGYAAYGGEVNSMMNIARDYDGHGTHTLSTAAGNFVPGASIFGVGNGTAKGGSPKARAAAYKVCWPPINGSECFDSDIMKGFDMAMHDGVNVLSVSLGGDAVDYFEDGIAIASFHAVKNGIVVVASAGNSGPTPGSVSNVAPWILTVGASTIDREFQANVKLRNGMTLKGTSLSKALPEERYYTLISAEKAKAANASALDAILCQEGTLDPEKVKGKILVCLRGENARVDKGEQAAVAGAVGMILCNDAASGNEVIADPHVLPATHIDYTNGVAVFAYVNSTKHPQGLITAPKVVLNTKPAPFMASFSSRGPNLVTPEILKPDITAPGVNIVAAFSEGVSPTKEAFDKRRTPFNTESGTSMSCPHVSGVVGLLKSLHPDWSPAAIKSAIMTTARTRDNTVNPMLDATYEKATPFGYGSGHIRPNRAMDPGLVYDLNVNDYLDFLCGIGYNETMIRRFSDGPYECPKEYESTNFNNPSITIPSLSGSKTVTRKLKNVGTPGTYTARIRQPPGFSVSLEPKSLTFEKIGEEKTFKLIIEAKAGTATDYVFGELLWSDGKHYVRSPIAVASGG</sequence>
<name>A0ABD1R688_9LAMI</name>
<dbReference type="AlphaFoldDB" id="A0ABD1R688"/>
<dbReference type="InterPro" id="IPR036852">
    <property type="entry name" value="Peptidase_S8/S53_dom_sf"/>
</dbReference>
<keyword evidence="5 8" id="KW-0720">Serine protease</keyword>
<dbReference type="PROSITE" id="PS51257">
    <property type="entry name" value="PROKAR_LIPOPROTEIN"/>
    <property type="match status" value="1"/>
</dbReference>
<dbReference type="InterPro" id="IPR037045">
    <property type="entry name" value="S8pro/Inhibitor_I9_sf"/>
</dbReference>
<dbReference type="Pfam" id="PF02225">
    <property type="entry name" value="PA"/>
    <property type="match status" value="1"/>
</dbReference>
<keyword evidence="9" id="KW-1133">Transmembrane helix</keyword>
<reference evidence="15" key="1">
    <citation type="submission" date="2024-07" db="EMBL/GenBank/DDBJ databases">
        <title>Two chromosome-level genome assemblies of Korean endemic species Abeliophyllum distichum and Forsythia ovata (Oleaceae).</title>
        <authorList>
            <person name="Jang H."/>
        </authorList>
    </citation>
    <scope>NUCLEOTIDE SEQUENCE [LARGE SCALE GENOMIC DNA]</scope>
</reference>
<feature type="domain" description="PA" evidence="11">
    <location>
        <begin position="423"/>
        <end position="493"/>
    </location>
</feature>
<feature type="active site" description="Charge relay system" evidence="7 8">
    <location>
        <position position="242"/>
    </location>
</feature>
<dbReference type="PROSITE" id="PS51892">
    <property type="entry name" value="SUBTILASE"/>
    <property type="match status" value="1"/>
</dbReference>
<dbReference type="InterPro" id="IPR034197">
    <property type="entry name" value="Peptidases_S8_3"/>
</dbReference>
<evidence type="ECO:0000256" key="4">
    <source>
        <dbReference type="ARBA" id="ARBA00022801"/>
    </source>
</evidence>
<dbReference type="Pfam" id="PF05922">
    <property type="entry name" value="Inhibitor_I9"/>
    <property type="match status" value="1"/>
</dbReference>
<dbReference type="FunFam" id="2.60.40.2310:FF:000002">
    <property type="entry name" value="p69E protein-like"/>
    <property type="match status" value="1"/>
</dbReference>
<dbReference type="FunFam" id="3.40.50.200:FF:000006">
    <property type="entry name" value="Subtilisin-like protease SBT1.5"/>
    <property type="match status" value="1"/>
</dbReference>
<feature type="transmembrane region" description="Helical" evidence="9">
    <location>
        <begin position="33"/>
        <end position="54"/>
    </location>
</feature>
<dbReference type="EMBL" id="JBFOLJ010000013">
    <property type="protein sequence ID" value="KAL2483898.1"/>
    <property type="molecule type" value="Genomic_DNA"/>
</dbReference>
<dbReference type="FunFam" id="3.30.70.80:FF:000002">
    <property type="entry name" value="Subtilisin-like protease SBT5.3"/>
    <property type="match status" value="1"/>
</dbReference>
<comment type="caution">
    <text evidence="14">The sequence shown here is derived from an EMBL/GenBank/DDBJ whole genome shotgun (WGS) entry which is preliminary data.</text>
</comment>
<dbReference type="Pfam" id="PF17766">
    <property type="entry name" value="fn3_6"/>
    <property type="match status" value="1"/>
</dbReference>
<dbReference type="CDD" id="cd04852">
    <property type="entry name" value="Peptidases_S8_3"/>
    <property type="match status" value="1"/>
</dbReference>
<dbReference type="Gene3D" id="2.60.40.2310">
    <property type="match status" value="1"/>
</dbReference>
<evidence type="ECO:0000313" key="14">
    <source>
        <dbReference type="EMBL" id="KAL2483898.1"/>
    </source>
</evidence>
<dbReference type="Gene3D" id="3.30.70.80">
    <property type="entry name" value="Peptidase S8 propeptide/proteinase inhibitor I9"/>
    <property type="match status" value="1"/>
</dbReference>
<dbReference type="SUPFAM" id="SSF52025">
    <property type="entry name" value="PA domain"/>
    <property type="match status" value="1"/>
</dbReference>
<dbReference type="InterPro" id="IPR003137">
    <property type="entry name" value="PA_domain"/>
</dbReference>
<dbReference type="InterPro" id="IPR015500">
    <property type="entry name" value="Peptidase_S8_subtilisin-rel"/>
</dbReference>
<proteinExistence type="inferred from homology"/>
<evidence type="ECO:0000256" key="1">
    <source>
        <dbReference type="ARBA" id="ARBA00011073"/>
    </source>
</evidence>
<dbReference type="GO" id="GO:0004252">
    <property type="term" value="F:serine-type endopeptidase activity"/>
    <property type="evidence" value="ECO:0007669"/>
    <property type="project" value="UniProtKB-UniRule"/>
</dbReference>
<dbReference type="Proteomes" id="UP001604277">
    <property type="component" value="Unassembled WGS sequence"/>
</dbReference>
<evidence type="ECO:0000256" key="6">
    <source>
        <dbReference type="ARBA" id="ARBA00023180"/>
    </source>
</evidence>
<dbReference type="CDD" id="cd02120">
    <property type="entry name" value="PA_subtilisin_like"/>
    <property type="match status" value="1"/>
</dbReference>
<dbReference type="InterPro" id="IPR041469">
    <property type="entry name" value="Subtilisin-like_FN3"/>
</dbReference>
<keyword evidence="2 8" id="KW-0645">Protease</keyword>
<evidence type="ECO:0000256" key="2">
    <source>
        <dbReference type="ARBA" id="ARBA00022670"/>
    </source>
</evidence>
<keyword evidence="15" id="KW-1185">Reference proteome</keyword>
<evidence type="ECO:0000256" key="7">
    <source>
        <dbReference type="PIRSR" id="PIRSR615500-1"/>
    </source>
</evidence>
<keyword evidence="6" id="KW-0325">Glycoprotein</keyword>
<evidence type="ECO:0000256" key="5">
    <source>
        <dbReference type="ARBA" id="ARBA00022825"/>
    </source>
</evidence>